<proteinExistence type="predicted"/>
<protein>
    <submittedName>
        <fullName evidence="1">Uncharacterized protein</fullName>
    </submittedName>
</protein>
<evidence type="ECO:0000313" key="1">
    <source>
        <dbReference type="EMBL" id="ASV77007.1"/>
    </source>
</evidence>
<keyword evidence="2" id="KW-1185">Reference proteome</keyword>
<dbReference type="AlphaFoldDB" id="A0A286RM94"/>
<reference evidence="1 2" key="1">
    <citation type="journal article" name="Front. Microbiol.">
        <title>Sugar Metabolism of the First Thermophilic Planctomycete Thermogutta terrifontis: Comparative Genomic and Transcriptomic Approaches.</title>
        <authorList>
            <person name="Elcheninov A.G."/>
            <person name="Menzel P."/>
            <person name="Gudbergsdottir S.R."/>
            <person name="Slesarev A.I."/>
            <person name="Kadnikov V.V."/>
            <person name="Krogh A."/>
            <person name="Bonch-Osmolovskaya E.A."/>
            <person name="Peng X."/>
            <person name="Kublanov I.V."/>
        </authorList>
    </citation>
    <scope>NUCLEOTIDE SEQUENCE [LARGE SCALE GENOMIC DNA]</scope>
    <source>
        <strain evidence="1 2">R1</strain>
    </source>
</reference>
<name>A0A286RM94_9BACT</name>
<dbReference type="EMBL" id="CP018477">
    <property type="protein sequence ID" value="ASV77007.1"/>
    <property type="molecule type" value="Genomic_DNA"/>
</dbReference>
<sequence length="45" mass="5174">MWWILLFLNGLILAGCAAAQSLIWWFNDTKKAYGHAFQERTSPGF</sequence>
<gene>
    <name evidence="1" type="ORF">THTE_4406</name>
</gene>
<accession>A0A286RM94</accession>
<organism evidence="1 2">
    <name type="scientific">Thermogutta terrifontis</name>
    <dbReference type="NCBI Taxonomy" id="1331910"/>
    <lineage>
        <taxon>Bacteria</taxon>
        <taxon>Pseudomonadati</taxon>
        <taxon>Planctomycetota</taxon>
        <taxon>Planctomycetia</taxon>
        <taxon>Pirellulales</taxon>
        <taxon>Thermoguttaceae</taxon>
        <taxon>Thermogutta</taxon>
    </lineage>
</organism>
<evidence type="ECO:0000313" key="2">
    <source>
        <dbReference type="Proteomes" id="UP000215086"/>
    </source>
</evidence>
<dbReference type="Proteomes" id="UP000215086">
    <property type="component" value="Chromosome"/>
</dbReference>
<dbReference type="KEGG" id="ttf:THTE_4406"/>